<gene>
    <name evidence="2" type="ORF">C12CBH8_20720</name>
</gene>
<dbReference type="SUPFAM" id="SSF52172">
    <property type="entry name" value="CheY-like"/>
    <property type="match status" value="1"/>
</dbReference>
<dbReference type="GO" id="GO:0003723">
    <property type="term" value="F:RNA binding"/>
    <property type="evidence" value="ECO:0007669"/>
    <property type="project" value="InterPro"/>
</dbReference>
<accession>A0A7I8D8A5</accession>
<feature type="domain" description="ANTAR" evidence="1">
    <location>
        <begin position="129"/>
        <end position="190"/>
    </location>
</feature>
<evidence type="ECO:0000259" key="1">
    <source>
        <dbReference type="PROSITE" id="PS50921"/>
    </source>
</evidence>
<dbReference type="RefSeq" id="WP_090264932.1">
    <property type="nucleotide sequence ID" value="NZ_AP023321.1"/>
</dbReference>
<dbReference type="KEGG" id="sman:C12CBH8_20720"/>
<organism evidence="2 3">
    <name type="scientific">Solibaculum mannosilyticum</name>
    <dbReference type="NCBI Taxonomy" id="2780922"/>
    <lineage>
        <taxon>Bacteria</taxon>
        <taxon>Bacillati</taxon>
        <taxon>Bacillota</taxon>
        <taxon>Clostridia</taxon>
        <taxon>Eubacteriales</taxon>
        <taxon>Oscillospiraceae</taxon>
        <taxon>Solibaculum</taxon>
    </lineage>
</organism>
<dbReference type="SMART" id="SM01012">
    <property type="entry name" value="ANTAR"/>
    <property type="match status" value="1"/>
</dbReference>
<keyword evidence="3" id="KW-1185">Reference proteome</keyword>
<dbReference type="Gene3D" id="1.10.10.10">
    <property type="entry name" value="Winged helix-like DNA-binding domain superfamily/Winged helix DNA-binding domain"/>
    <property type="match status" value="1"/>
</dbReference>
<protein>
    <submittedName>
        <fullName evidence="2">Transcriptional regulator</fullName>
    </submittedName>
</protein>
<dbReference type="InterPro" id="IPR011006">
    <property type="entry name" value="CheY-like_superfamily"/>
</dbReference>
<dbReference type="Proteomes" id="UP000593890">
    <property type="component" value="Chromosome"/>
</dbReference>
<dbReference type="AlphaFoldDB" id="A0A7I8D8A5"/>
<dbReference type="InterPro" id="IPR005561">
    <property type="entry name" value="ANTAR"/>
</dbReference>
<evidence type="ECO:0000313" key="2">
    <source>
        <dbReference type="EMBL" id="BCI61433.1"/>
    </source>
</evidence>
<proteinExistence type="predicted"/>
<name>A0A7I8D8A5_9FIRM</name>
<sequence length="194" mass="21954">MPEQKEPYRVLVVSSSAKYSKLLGECLPGPQYFPIDCVATAGEAKRRLISTHYSIIIINSPLEDDFGSRLALDISAQYTAGILLLVKAELFEQTAYGVEDSGVVTLPKPTSRQMVYSAVKMLTAVQAKIQKIQRETVSLKSRMEEIRLVNRAKWVLIDRLKMTEPEAHRYIEKQAMDRCVKKSQVAQSILRTYE</sequence>
<dbReference type="PROSITE" id="PS50921">
    <property type="entry name" value="ANTAR"/>
    <property type="match status" value="1"/>
</dbReference>
<dbReference type="EMBL" id="AP023321">
    <property type="protein sequence ID" value="BCI61433.1"/>
    <property type="molecule type" value="Genomic_DNA"/>
</dbReference>
<dbReference type="InterPro" id="IPR036388">
    <property type="entry name" value="WH-like_DNA-bd_sf"/>
</dbReference>
<dbReference type="Pfam" id="PF03861">
    <property type="entry name" value="ANTAR"/>
    <property type="match status" value="1"/>
</dbReference>
<evidence type="ECO:0000313" key="3">
    <source>
        <dbReference type="Proteomes" id="UP000593890"/>
    </source>
</evidence>
<reference evidence="3" key="1">
    <citation type="submission" date="2020-07" db="EMBL/GenBank/DDBJ databases">
        <title>Complete genome sequencing of Clostridia bacterium strain 12CBH8.</title>
        <authorList>
            <person name="Sakamoto M."/>
            <person name="Murakami T."/>
            <person name="Mori H."/>
        </authorList>
    </citation>
    <scope>NUCLEOTIDE SEQUENCE [LARGE SCALE GENOMIC DNA]</scope>
    <source>
        <strain evidence="3">12CBH8</strain>
    </source>
</reference>